<dbReference type="AlphaFoldDB" id="A0A0B2AEA9"/>
<protein>
    <submittedName>
        <fullName evidence="1">Uncharacterized protein</fullName>
    </submittedName>
</protein>
<dbReference type="Proteomes" id="UP000031030">
    <property type="component" value="Unassembled WGS sequence"/>
</dbReference>
<name>A0A0B2AEA9_9MICO</name>
<accession>A0A0B2AEA9</accession>
<gene>
    <name evidence="1" type="ORF">LK09_01335</name>
</gene>
<sequence>MAWTTNHIQPTWQATETFGTQRDTQTWSRTRVMKGAVQFRLTDVSGSSGRRWNHISFEVWLIDASTGASYGSAVLSKRWGVATAYKTVGFVPNGRSVRLRTRLNIFDDSLGSMEVSGTWAGDIRWDNSNAS</sequence>
<comment type="caution">
    <text evidence="1">The sequence shown here is derived from an EMBL/GenBank/DDBJ whole genome shotgun (WGS) entry which is preliminary data.</text>
</comment>
<dbReference type="EMBL" id="JTDK01000001">
    <property type="protein sequence ID" value="KHK99986.1"/>
    <property type="molecule type" value="Genomic_DNA"/>
</dbReference>
<keyword evidence="2" id="KW-1185">Reference proteome</keyword>
<reference evidence="1 2" key="1">
    <citation type="submission" date="2014-11" db="EMBL/GenBank/DDBJ databases">
        <title>Genome sequence of Microbacterium mangrovi MUSC 115(T).</title>
        <authorList>
            <person name="Lee L.-H."/>
        </authorList>
    </citation>
    <scope>NUCLEOTIDE SEQUENCE [LARGE SCALE GENOMIC DNA]</scope>
    <source>
        <strain evidence="1 2">MUSC 115</strain>
    </source>
</reference>
<organism evidence="1 2">
    <name type="scientific">Microbacterium mangrovi</name>
    <dbReference type="NCBI Taxonomy" id="1348253"/>
    <lineage>
        <taxon>Bacteria</taxon>
        <taxon>Bacillati</taxon>
        <taxon>Actinomycetota</taxon>
        <taxon>Actinomycetes</taxon>
        <taxon>Micrococcales</taxon>
        <taxon>Microbacteriaceae</taxon>
        <taxon>Microbacterium</taxon>
    </lineage>
</organism>
<proteinExistence type="predicted"/>
<dbReference type="STRING" id="1348253.LK09_01335"/>
<evidence type="ECO:0000313" key="2">
    <source>
        <dbReference type="Proteomes" id="UP000031030"/>
    </source>
</evidence>
<evidence type="ECO:0000313" key="1">
    <source>
        <dbReference type="EMBL" id="KHK99986.1"/>
    </source>
</evidence>